<dbReference type="EMBL" id="CP065053">
    <property type="protein sequence ID" value="QPI52623.1"/>
    <property type="molecule type" value="Genomic_DNA"/>
</dbReference>
<sequence length="95" mass="10509">MCDILAGPTALAHCRAQIARQRRAQGGIAPFLCKGHYPVRHKKRAAKTSLFATFHATKAKILSFGKFAELNIVHCSKLKILDESVLQQNFPSTHP</sequence>
<accession>A0AA49AAI1</accession>
<evidence type="ECO:0000313" key="1">
    <source>
        <dbReference type="EMBL" id="QPI52623.1"/>
    </source>
</evidence>
<evidence type="ECO:0000313" key="2">
    <source>
        <dbReference type="Proteomes" id="UP000662888"/>
    </source>
</evidence>
<reference evidence="1 2" key="1">
    <citation type="submission" date="2020-11" db="EMBL/GenBank/DDBJ databases">
        <authorList>
            <person name="Sun Q."/>
        </authorList>
    </citation>
    <scope>NUCLEOTIDE SEQUENCE [LARGE SCALE GENOMIC DNA]</scope>
    <source>
        <strain evidence="1 2">P8398</strain>
    </source>
</reference>
<dbReference type="RefSeq" id="WP_206092042.1">
    <property type="nucleotide sequence ID" value="NZ_CP065053.1"/>
</dbReference>
<gene>
    <name evidence="1" type="ORF">IV454_14710</name>
</gene>
<proteinExistence type="predicted"/>
<protein>
    <submittedName>
        <fullName evidence="1">Uncharacterized protein</fullName>
    </submittedName>
</protein>
<organism evidence="1 2">
    <name type="scientific">Massilia antarctica</name>
    <dbReference type="NCBI Taxonomy" id="2765360"/>
    <lineage>
        <taxon>Bacteria</taxon>
        <taxon>Pseudomonadati</taxon>
        <taxon>Pseudomonadota</taxon>
        <taxon>Betaproteobacteria</taxon>
        <taxon>Burkholderiales</taxon>
        <taxon>Oxalobacteraceae</taxon>
        <taxon>Telluria group</taxon>
        <taxon>Massilia</taxon>
    </lineage>
</organism>
<name>A0AA49AAI1_9BURK</name>
<keyword evidence="2" id="KW-1185">Reference proteome</keyword>
<dbReference type="Proteomes" id="UP000662888">
    <property type="component" value="Chromosome"/>
</dbReference>